<gene>
    <name evidence="2" type="ORF">SADFL11_3945</name>
</gene>
<proteinExistence type="predicted"/>
<dbReference type="EMBL" id="ACCU02000003">
    <property type="protein sequence ID" value="EEE46656.2"/>
    <property type="molecule type" value="Genomic_DNA"/>
</dbReference>
<dbReference type="Proteomes" id="UP000004703">
    <property type="component" value="Chromosome"/>
</dbReference>
<dbReference type="InterPro" id="IPR007048">
    <property type="entry name" value="IraD/Gp25-like"/>
</dbReference>
<comment type="caution">
    <text evidence="2">The sequence shown here is derived from an EMBL/GenBank/DDBJ whole genome shotgun (WGS) entry which is preliminary data.</text>
</comment>
<accession>A0A5E8H3Z2</accession>
<dbReference type="SUPFAM" id="SSF160719">
    <property type="entry name" value="gpW/gp25-like"/>
    <property type="match status" value="1"/>
</dbReference>
<dbReference type="Pfam" id="PF04965">
    <property type="entry name" value="GPW_gp25"/>
    <property type="match status" value="1"/>
</dbReference>
<sequence>MIDNLASAFQSVEIILSTRIGSRLIPSRSFGAGVVELLGRLVTPALFAAFRQLIGTAIDLYEPRFKVNRVGVDGTAEELRLGTASLLIEVDYRPRGQFGDFTVERTLGFSVSFANGLVRVV</sequence>
<feature type="domain" description="IraD/Gp25-like" evidence="1">
    <location>
        <begin position="10"/>
        <end position="95"/>
    </location>
</feature>
<name>A0A5E8H3Z2_ROSAD</name>
<dbReference type="AlphaFoldDB" id="A0A5E8H3Z2"/>
<organism evidence="2 3">
    <name type="scientific">Roseibium alexandrii (strain DSM 17067 / NCIMB 14079 / DFL-11)</name>
    <name type="common">Labrenzia alexandrii</name>
    <dbReference type="NCBI Taxonomy" id="244592"/>
    <lineage>
        <taxon>Bacteria</taxon>
        <taxon>Pseudomonadati</taxon>
        <taxon>Pseudomonadota</taxon>
        <taxon>Alphaproteobacteria</taxon>
        <taxon>Hyphomicrobiales</taxon>
        <taxon>Stappiaceae</taxon>
        <taxon>Roseibium</taxon>
    </lineage>
</organism>
<evidence type="ECO:0000313" key="3">
    <source>
        <dbReference type="Proteomes" id="UP000004703"/>
    </source>
</evidence>
<evidence type="ECO:0000259" key="1">
    <source>
        <dbReference type="Pfam" id="PF04965"/>
    </source>
</evidence>
<dbReference type="Gene3D" id="3.10.450.40">
    <property type="match status" value="1"/>
</dbReference>
<reference evidence="2 3" key="1">
    <citation type="submission" date="2008-01" db="EMBL/GenBank/DDBJ databases">
        <authorList>
            <person name="Wagner-Dobler I."/>
            <person name="Ferriera S."/>
            <person name="Johnson J."/>
            <person name="Kravitz S."/>
            <person name="Beeson K."/>
            <person name="Sutton G."/>
            <person name="Rogers Y.-H."/>
            <person name="Friedman R."/>
            <person name="Frazier M."/>
            <person name="Venter J.C."/>
        </authorList>
    </citation>
    <scope>NUCLEOTIDE SEQUENCE [LARGE SCALE GENOMIC DNA]</scope>
    <source>
        <strain evidence="3">DSM 17067 / NCIMB 14079 / DFL-11</strain>
    </source>
</reference>
<evidence type="ECO:0000313" key="2">
    <source>
        <dbReference type="EMBL" id="EEE46656.2"/>
    </source>
</evidence>
<reference evidence="2 3" key="2">
    <citation type="submission" date="2013-04" db="EMBL/GenBank/DDBJ databases">
        <authorList>
            <person name="Fiebig A."/>
            <person name="Pradella S."/>
            <person name="Wagner-Doebler I."/>
        </authorList>
    </citation>
    <scope>NUCLEOTIDE SEQUENCE [LARGE SCALE GENOMIC DNA]</scope>
    <source>
        <strain evidence="3">DSM 17067 / NCIMB 14079 / DFL-11</strain>
    </source>
</reference>
<protein>
    <submittedName>
        <fullName evidence="2">Phage baseplate assembly protein W</fullName>
    </submittedName>
</protein>